<sequence length="108" mass="13169">MCWLENEGAPWARRTRPALSSYFRQEIHNQVHKQISSHHYHSLSHCQDREFQTQYSLPEFLDRIPQLFRHFMHKPLIRTYSIETNLSIILPRQTIRRSTIPLHHHIYL</sequence>
<comment type="caution">
    <text evidence="1">The sequence shown here is derived from an EMBL/GenBank/DDBJ whole genome shotgun (WGS) entry which is preliminary data.</text>
</comment>
<accession>A0A9P4NLF4</accession>
<proteinExistence type="predicted"/>
<dbReference type="AlphaFoldDB" id="A0A9P4NLF4"/>
<evidence type="ECO:0000313" key="1">
    <source>
        <dbReference type="EMBL" id="KAF2426484.1"/>
    </source>
</evidence>
<organism evidence="1 2">
    <name type="scientific">Tothia fuscella</name>
    <dbReference type="NCBI Taxonomy" id="1048955"/>
    <lineage>
        <taxon>Eukaryota</taxon>
        <taxon>Fungi</taxon>
        <taxon>Dikarya</taxon>
        <taxon>Ascomycota</taxon>
        <taxon>Pezizomycotina</taxon>
        <taxon>Dothideomycetes</taxon>
        <taxon>Pleosporomycetidae</taxon>
        <taxon>Venturiales</taxon>
        <taxon>Cylindrosympodiaceae</taxon>
        <taxon>Tothia</taxon>
    </lineage>
</organism>
<dbReference type="Proteomes" id="UP000800235">
    <property type="component" value="Unassembled WGS sequence"/>
</dbReference>
<keyword evidence="2" id="KW-1185">Reference proteome</keyword>
<name>A0A9P4NLF4_9PEZI</name>
<reference evidence="1" key="1">
    <citation type="journal article" date="2020" name="Stud. Mycol.">
        <title>101 Dothideomycetes genomes: a test case for predicting lifestyles and emergence of pathogens.</title>
        <authorList>
            <person name="Haridas S."/>
            <person name="Albert R."/>
            <person name="Binder M."/>
            <person name="Bloem J."/>
            <person name="Labutti K."/>
            <person name="Salamov A."/>
            <person name="Andreopoulos B."/>
            <person name="Baker S."/>
            <person name="Barry K."/>
            <person name="Bills G."/>
            <person name="Bluhm B."/>
            <person name="Cannon C."/>
            <person name="Castanera R."/>
            <person name="Culley D."/>
            <person name="Daum C."/>
            <person name="Ezra D."/>
            <person name="Gonzalez J."/>
            <person name="Henrissat B."/>
            <person name="Kuo A."/>
            <person name="Liang C."/>
            <person name="Lipzen A."/>
            <person name="Lutzoni F."/>
            <person name="Magnuson J."/>
            <person name="Mondo S."/>
            <person name="Nolan M."/>
            <person name="Ohm R."/>
            <person name="Pangilinan J."/>
            <person name="Park H.-J."/>
            <person name="Ramirez L."/>
            <person name="Alfaro M."/>
            <person name="Sun H."/>
            <person name="Tritt A."/>
            <person name="Yoshinaga Y."/>
            <person name="Zwiers L.-H."/>
            <person name="Turgeon B."/>
            <person name="Goodwin S."/>
            <person name="Spatafora J."/>
            <person name="Crous P."/>
            <person name="Grigoriev I."/>
        </authorList>
    </citation>
    <scope>NUCLEOTIDE SEQUENCE</scope>
    <source>
        <strain evidence="1">CBS 130266</strain>
    </source>
</reference>
<dbReference type="EMBL" id="MU007064">
    <property type="protein sequence ID" value="KAF2426484.1"/>
    <property type="molecule type" value="Genomic_DNA"/>
</dbReference>
<gene>
    <name evidence="1" type="ORF">EJ08DRAFT_372850</name>
</gene>
<evidence type="ECO:0000313" key="2">
    <source>
        <dbReference type="Proteomes" id="UP000800235"/>
    </source>
</evidence>
<protein>
    <submittedName>
        <fullName evidence="1">Uncharacterized protein</fullName>
    </submittedName>
</protein>